<evidence type="ECO:0008006" key="9">
    <source>
        <dbReference type="Google" id="ProtNLM"/>
    </source>
</evidence>
<dbReference type="SUPFAM" id="SSF48230">
    <property type="entry name" value="Chondroitin AC/alginate lyase"/>
    <property type="match status" value="1"/>
</dbReference>
<evidence type="ECO:0000313" key="8">
    <source>
        <dbReference type="Proteomes" id="UP000179627"/>
    </source>
</evidence>
<comment type="caution">
    <text evidence="7">The sequence shown here is derived from an EMBL/GenBank/DDBJ whole genome shotgun (WGS) entry which is preliminary data.</text>
</comment>
<gene>
    <name evidence="7" type="ORF">CC117_00985</name>
</gene>
<dbReference type="PANTHER" id="PTHR39210">
    <property type="entry name" value="HEPARIN-SULFATE LYASE"/>
    <property type="match status" value="1"/>
</dbReference>
<keyword evidence="2" id="KW-0732">Signal</keyword>
<dbReference type="EMBL" id="MBLM01000002">
    <property type="protein sequence ID" value="OHV46256.1"/>
    <property type="molecule type" value="Genomic_DNA"/>
</dbReference>
<dbReference type="GO" id="GO:0042597">
    <property type="term" value="C:periplasmic space"/>
    <property type="evidence" value="ECO:0007669"/>
    <property type="project" value="UniProtKB-SubCell"/>
</dbReference>
<dbReference type="Pfam" id="PF07940">
    <property type="entry name" value="Hepar_II_III_C"/>
    <property type="match status" value="1"/>
</dbReference>
<dbReference type="AlphaFoldDB" id="A0A1S1RJD9"/>
<evidence type="ECO:0000259" key="6">
    <source>
        <dbReference type="Pfam" id="PF16889"/>
    </source>
</evidence>
<dbReference type="InterPro" id="IPR012480">
    <property type="entry name" value="Hepar_II_III_C"/>
</dbReference>
<dbReference type="InterPro" id="IPR008929">
    <property type="entry name" value="Chondroitin_lyas"/>
</dbReference>
<keyword evidence="4" id="KW-0456">Lyase</keyword>
<reference evidence="8" key="1">
    <citation type="submission" date="2016-07" db="EMBL/GenBank/DDBJ databases">
        <title>Sequence Frankia sp. strain CcI1.17.</title>
        <authorList>
            <person name="Ghodhbane-Gtari F."/>
            <person name="Swanson E."/>
            <person name="Gueddou A."/>
            <person name="Morris K."/>
            <person name="Hezbri K."/>
            <person name="Ktari A."/>
            <person name="Nouioui I."/>
            <person name="Abebe-Akele F."/>
            <person name="Simpson S."/>
            <person name="Thomas K."/>
            <person name="Gtari M."/>
            <person name="Tisa L.S."/>
            <person name="Hurst S."/>
        </authorList>
    </citation>
    <scope>NUCLEOTIDE SEQUENCE [LARGE SCALE GENOMIC DNA]</scope>
    <source>
        <strain evidence="8">Cc1.17</strain>
    </source>
</reference>
<evidence type="ECO:0000259" key="5">
    <source>
        <dbReference type="Pfam" id="PF07940"/>
    </source>
</evidence>
<evidence type="ECO:0000256" key="1">
    <source>
        <dbReference type="ARBA" id="ARBA00004418"/>
    </source>
</evidence>
<dbReference type="RefSeq" id="WP_071081806.1">
    <property type="nucleotide sequence ID" value="NZ_MBLM01000002.1"/>
</dbReference>
<evidence type="ECO:0000256" key="4">
    <source>
        <dbReference type="ARBA" id="ARBA00023239"/>
    </source>
</evidence>
<comment type="subcellular location">
    <subcellularLocation>
        <location evidence="1">Periplasm</location>
    </subcellularLocation>
</comment>
<dbReference type="PANTHER" id="PTHR39210:SF1">
    <property type="entry name" value="HEPARIN-SULFATE LYASE"/>
    <property type="match status" value="1"/>
</dbReference>
<protein>
    <recommendedName>
        <fullName evidence="9">Heparin-sulfate lyase N-terminal domain-containing protein</fullName>
    </recommendedName>
</protein>
<feature type="domain" description="Heparin-sulfate lyase N-terminal" evidence="6">
    <location>
        <begin position="36"/>
        <end position="167"/>
    </location>
</feature>
<dbReference type="Gene3D" id="1.50.10.100">
    <property type="entry name" value="Chondroitin AC/alginate lyase"/>
    <property type="match status" value="1"/>
</dbReference>
<name>A0A1S1RJD9_9ACTN</name>
<keyword evidence="8" id="KW-1185">Reference proteome</keyword>
<evidence type="ECO:0000313" key="7">
    <source>
        <dbReference type="EMBL" id="OHV46256.1"/>
    </source>
</evidence>
<evidence type="ECO:0000256" key="2">
    <source>
        <dbReference type="ARBA" id="ARBA00022729"/>
    </source>
</evidence>
<dbReference type="Proteomes" id="UP000179627">
    <property type="component" value="Unassembled WGS sequence"/>
</dbReference>
<feature type="domain" description="Heparinase II/III-like C-terminal" evidence="5">
    <location>
        <begin position="176"/>
        <end position="363"/>
    </location>
</feature>
<keyword evidence="3" id="KW-0574">Periplasm</keyword>
<accession>A0A1S1RJD9</accession>
<dbReference type="Pfam" id="PF16889">
    <property type="entry name" value="Hepar_II_III_N"/>
    <property type="match status" value="1"/>
</dbReference>
<dbReference type="Gene3D" id="2.70.98.70">
    <property type="match status" value="1"/>
</dbReference>
<dbReference type="InterPro" id="IPR031680">
    <property type="entry name" value="Hepar_II_III_N"/>
</dbReference>
<evidence type="ECO:0000256" key="3">
    <source>
        <dbReference type="ARBA" id="ARBA00022764"/>
    </source>
</evidence>
<organism evidence="7 8">
    <name type="scientific">Parafrankia colletiae</name>
    <dbReference type="NCBI Taxonomy" id="573497"/>
    <lineage>
        <taxon>Bacteria</taxon>
        <taxon>Bacillati</taxon>
        <taxon>Actinomycetota</taxon>
        <taxon>Actinomycetes</taxon>
        <taxon>Frankiales</taxon>
        <taxon>Frankiaceae</taxon>
        <taxon>Parafrankia</taxon>
    </lineage>
</organism>
<proteinExistence type="predicted"/>
<dbReference type="GO" id="GO:0016829">
    <property type="term" value="F:lyase activity"/>
    <property type="evidence" value="ECO:0007669"/>
    <property type="project" value="UniProtKB-KW"/>
</dbReference>
<sequence length="418" mass="45363">MAWAPYVASLRAWTLCALEPVFGRDDGLGQLIRADLRAHQRFLVRNLERDLGGNHLLKNLKALLGLAAAAGDRAELARWSEALAAQARAQVLQDGGHIERSPSYHVQVLADLTDVAGLLGALAVPLPNAIGAAVDRMSDWLATIADPDGYLPALNDGFPVSPSLVRHLVRERTRDESVLLADSGFAVLRTDRLALVADVGGPGPGPLGGHSHAGTLGFELRLDGRRFVMDPGTSTYEASPRRAFERSTRAHPTVCVDGLDSSEVWGAFRTGRRSRVREATLRPRADGGAVLSAWHDGYRYLRDPVVHQRRWDVGPELVTVSDRLTGRGRHQIEAVFPLDPAVRVTGTDDGVLVRHRCGGQLVICTDDSARRGGWQVERALAASGWNRTVVHDVAVYRLVTRLPVTLVTRLRPIPAASA</sequence>